<dbReference type="Proteomes" id="UP000249402">
    <property type="component" value="Unassembled WGS sequence"/>
</dbReference>
<dbReference type="AlphaFoldDB" id="A0A395HB55"/>
<keyword evidence="2" id="KW-1185">Reference proteome</keyword>
<accession>A0A395HB55</accession>
<organism evidence="1 2">
    <name type="scientific">Aspergillus ibericus CBS 121593</name>
    <dbReference type="NCBI Taxonomy" id="1448316"/>
    <lineage>
        <taxon>Eukaryota</taxon>
        <taxon>Fungi</taxon>
        <taxon>Dikarya</taxon>
        <taxon>Ascomycota</taxon>
        <taxon>Pezizomycotina</taxon>
        <taxon>Eurotiomycetes</taxon>
        <taxon>Eurotiomycetidae</taxon>
        <taxon>Eurotiales</taxon>
        <taxon>Aspergillaceae</taxon>
        <taxon>Aspergillus</taxon>
        <taxon>Aspergillus subgen. Circumdati</taxon>
    </lineage>
</organism>
<dbReference type="GeneID" id="37218796"/>
<protein>
    <submittedName>
        <fullName evidence="1">Uncharacterized protein</fullName>
    </submittedName>
</protein>
<dbReference type="RefSeq" id="XP_025579247.1">
    <property type="nucleotide sequence ID" value="XM_025713931.1"/>
</dbReference>
<proteinExistence type="predicted"/>
<reference evidence="1 2" key="1">
    <citation type="submission" date="2018-02" db="EMBL/GenBank/DDBJ databases">
        <title>The genomes of Aspergillus section Nigri reveals drivers in fungal speciation.</title>
        <authorList>
            <consortium name="DOE Joint Genome Institute"/>
            <person name="Vesth T.C."/>
            <person name="Nybo J."/>
            <person name="Theobald S."/>
            <person name="Brandl J."/>
            <person name="Frisvad J.C."/>
            <person name="Nielsen K.F."/>
            <person name="Lyhne E.K."/>
            <person name="Kogle M.E."/>
            <person name="Kuo A."/>
            <person name="Riley R."/>
            <person name="Clum A."/>
            <person name="Nolan M."/>
            <person name="Lipzen A."/>
            <person name="Salamov A."/>
            <person name="Henrissat B."/>
            <person name="Wiebenga A."/>
            <person name="De vries R.P."/>
            <person name="Grigoriev I.V."/>
            <person name="Mortensen U.H."/>
            <person name="Andersen M.R."/>
            <person name="Baker S.E."/>
        </authorList>
    </citation>
    <scope>NUCLEOTIDE SEQUENCE [LARGE SCALE GENOMIC DNA]</scope>
    <source>
        <strain evidence="1 2">CBS 121593</strain>
    </source>
</reference>
<evidence type="ECO:0000313" key="1">
    <source>
        <dbReference type="EMBL" id="RAL04920.1"/>
    </source>
</evidence>
<gene>
    <name evidence="1" type="ORF">BO80DRAFT_169641</name>
</gene>
<dbReference type="EMBL" id="KZ824422">
    <property type="protein sequence ID" value="RAL04920.1"/>
    <property type="molecule type" value="Genomic_DNA"/>
</dbReference>
<sequence length="61" mass="6814">MPLVCMRCTLCLVKPPPPIINHTHRRAPSSVQSRIIDVCQYLCAGSVQSCQNTRSGNFQTR</sequence>
<evidence type="ECO:0000313" key="2">
    <source>
        <dbReference type="Proteomes" id="UP000249402"/>
    </source>
</evidence>
<dbReference type="VEuPathDB" id="FungiDB:BO80DRAFT_169641"/>
<name>A0A395HB55_9EURO</name>